<keyword evidence="3" id="KW-1185">Reference proteome</keyword>
<evidence type="ECO:0000313" key="2">
    <source>
        <dbReference type="EMBL" id="GJE92835.1"/>
    </source>
</evidence>
<dbReference type="AlphaFoldDB" id="A0A9P3GFK4"/>
<dbReference type="EMBL" id="BPQB01000028">
    <property type="protein sequence ID" value="GJE92835.1"/>
    <property type="molecule type" value="Genomic_DNA"/>
</dbReference>
<gene>
    <name evidence="2" type="ORF">PsYK624_089930</name>
</gene>
<dbReference type="Pfam" id="PF17648">
    <property type="entry name" value="Luciferase"/>
    <property type="match status" value="1"/>
</dbReference>
<feature type="domain" description="Luciferase" evidence="1">
    <location>
        <begin position="171"/>
        <end position="249"/>
    </location>
</feature>
<dbReference type="OrthoDB" id="5358398at2759"/>
<reference evidence="2 3" key="1">
    <citation type="submission" date="2021-08" db="EMBL/GenBank/DDBJ databases">
        <title>Draft Genome Sequence of Phanerochaete sordida strain YK-624.</title>
        <authorList>
            <person name="Mori T."/>
            <person name="Dohra H."/>
            <person name="Suzuki T."/>
            <person name="Kawagishi H."/>
            <person name="Hirai H."/>
        </authorList>
    </citation>
    <scope>NUCLEOTIDE SEQUENCE [LARGE SCALE GENOMIC DNA]</scope>
    <source>
        <strain evidence="2 3">YK-624</strain>
    </source>
</reference>
<dbReference type="PANTHER" id="PTHR38695:SF1">
    <property type="entry name" value="AMINO ACID PERMEASE_ SLC12A DOMAIN-CONTAINING PROTEIN"/>
    <property type="match status" value="1"/>
</dbReference>
<evidence type="ECO:0000313" key="3">
    <source>
        <dbReference type="Proteomes" id="UP000703269"/>
    </source>
</evidence>
<comment type="caution">
    <text evidence="2">The sequence shown here is derived from an EMBL/GenBank/DDBJ whole genome shotgun (WGS) entry which is preliminary data.</text>
</comment>
<dbReference type="InterPro" id="IPR040841">
    <property type="entry name" value="Luciferase_dom"/>
</dbReference>
<dbReference type="Proteomes" id="UP000703269">
    <property type="component" value="Unassembled WGS sequence"/>
</dbReference>
<evidence type="ECO:0000259" key="1">
    <source>
        <dbReference type="Pfam" id="PF17648"/>
    </source>
</evidence>
<protein>
    <recommendedName>
        <fullName evidence="1">Luciferase domain-containing protein</fullName>
    </recommendedName>
</protein>
<sequence>MSASPPILQRIDALAAGLRQRPGAALAAAALGLSALWLRRNYAQFLALGPGGLPYNARGWLVALLLKLFARETTSTGEYARDANKDVWLAASLPPRQGRRPAVGFHVVPARQLDQVERGMFKRLDELFERVVKLNPELLEYRRSPHEKINNGIVVKQAAPAAHDVLRMGLREVGHIHPSDHSVHVILAPQDCKLVIEKGWGERHQLSGSPGLHALPFPPEAKLPKEYIWIYAPRDEQELAIMEEILLASARFMTGVKDIKH</sequence>
<organism evidence="2 3">
    <name type="scientific">Phanerochaete sordida</name>
    <dbReference type="NCBI Taxonomy" id="48140"/>
    <lineage>
        <taxon>Eukaryota</taxon>
        <taxon>Fungi</taxon>
        <taxon>Dikarya</taxon>
        <taxon>Basidiomycota</taxon>
        <taxon>Agaricomycotina</taxon>
        <taxon>Agaricomycetes</taxon>
        <taxon>Polyporales</taxon>
        <taxon>Phanerochaetaceae</taxon>
        <taxon>Phanerochaete</taxon>
    </lineage>
</organism>
<accession>A0A9P3GFK4</accession>
<dbReference type="PANTHER" id="PTHR38695">
    <property type="entry name" value="AMINO ACID PERMEASE_ SLC12A DOMAIN-CONTAINING PROTEIN"/>
    <property type="match status" value="1"/>
</dbReference>
<dbReference type="InterPro" id="IPR048273">
    <property type="entry name" value="Luciferase"/>
</dbReference>
<proteinExistence type="predicted"/>
<name>A0A9P3GFK4_9APHY</name>